<accession>A0A1G6SQ54</accession>
<proteinExistence type="predicted"/>
<evidence type="ECO:0000256" key="1">
    <source>
        <dbReference type="SAM" id="Phobius"/>
    </source>
</evidence>
<dbReference type="Proteomes" id="UP000198546">
    <property type="component" value="Chromosome i"/>
</dbReference>
<dbReference type="Pfam" id="PF10092">
    <property type="entry name" value="DUF2330"/>
    <property type="match status" value="1"/>
</dbReference>
<evidence type="ECO:0000256" key="2">
    <source>
        <dbReference type="SAM" id="SignalP"/>
    </source>
</evidence>
<dbReference type="RefSeq" id="WP_090590113.1">
    <property type="nucleotide sequence ID" value="NZ_LT629688.1"/>
</dbReference>
<reference evidence="3 4" key="1">
    <citation type="submission" date="2016-10" db="EMBL/GenBank/DDBJ databases">
        <authorList>
            <person name="de Groot N.N."/>
        </authorList>
    </citation>
    <scope>NUCLEOTIDE SEQUENCE [LARGE SCALE GENOMIC DNA]</scope>
    <source>
        <strain evidence="3 4">MON 2.2</strain>
    </source>
</reference>
<keyword evidence="2" id="KW-0732">Signal</keyword>
<feature type="transmembrane region" description="Helical" evidence="1">
    <location>
        <begin position="306"/>
        <end position="329"/>
    </location>
</feature>
<keyword evidence="4" id="KW-1185">Reference proteome</keyword>
<dbReference type="InterPro" id="IPR019283">
    <property type="entry name" value="DUF2330"/>
</dbReference>
<feature type="signal peptide" evidence="2">
    <location>
        <begin position="1"/>
        <end position="26"/>
    </location>
</feature>
<protein>
    <recommendedName>
        <fullName evidence="5">DUF2330 domain-containing protein</fullName>
    </recommendedName>
</protein>
<dbReference type="OrthoDB" id="275368at2"/>
<dbReference type="EMBL" id="LT629688">
    <property type="protein sequence ID" value="SDD18943.1"/>
    <property type="molecule type" value="Genomic_DNA"/>
</dbReference>
<dbReference type="STRING" id="675864.SAMN04489747_0393"/>
<evidence type="ECO:0000313" key="3">
    <source>
        <dbReference type="EMBL" id="SDD18943.1"/>
    </source>
</evidence>
<keyword evidence="1" id="KW-0472">Membrane</keyword>
<keyword evidence="1" id="KW-0812">Transmembrane</keyword>
<gene>
    <name evidence="3" type="ORF">SAMN04489747_0393</name>
</gene>
<dbReference type="AlphaFoldDB" id="A0A1G6SQ54"/>
<keyword evidence="1" id="KW-1133">Transmembrane helix</keyword>
<evidence type="ECO:0000313" key="4">
    <source>
        <dbReference type="Proteomes" id="UP000198546"/>
    </source>
</evidence>
<feature type="chain" id="PRO_5009240262" description="DUF2330 domain-containing protein" evidence="2">
    <location>
        <begin position="27"/>
        <end position="335"/>
    </location>
</feature>
<name>A0A1G6SQ54_9ACTN</name>
<organism evidence="3 4">
    <name type="scientific">Auraticoccus monumenti</name>
    <dbReference type="NCBI Taxonomy" id="675864"/>
    <lineage>
        <taxon>Bacteria</taxon>
        <taxon>Bacillati</taxon>
        <taxon>Actinomycetota</taxon>
        <taxon>Actinomycetes</taxon>
        <taxon>Propionibacteriales</taxon>
        <taxon>Propionibacteriaceae</taxon>
        <taxon>Auraticoccus</taxon>
    </lineage>
</organism>
<evidence type="ECO:0008006" key="5">
    <source>
        <dbReference type="Google" id="ProtNLM"/>
    </source>
</evidence>
<sequence>MRPALRLLLALAVLLGWWVVAPDARACACGAVEPADGHRLSADGEQAAIVFDGTRQTTAISMGLEGDGEELAFLLPVPATAELSLAPDDLFTVLDKHTRPEVRTEYRYLPVLMGGPGDGAPGGAPGVDVTRRQQIGDYDVAELSGEPGAVGTWLEQNGFRVREEVLAGLGVYLEEGWRVLAVRLVLDAVPDGPSQPLVATFATDHAVYPMRLGATATRSQAVRLYVLAEHRVVAEVEGSDALRVRYAGPPPAAMDVLGSLPGEPVLTAFDDSLNPRSIDGDVLFTVDPAGDVPYRQVRVVVEDRSWVTLVGVAGVLLLAHLALLTLGLVSLRRTA</sequence>